<dbReference type="EMBL" id="JAMQOL010000074">
    <property type="protein sequence ID" value="MCM4084269.1"/>
    <property type="molecule type" value="Genomic_DNA"/>
</dbReference>
<feature type="compositionally biased region" description="Low complexity" evidence="1">
    <location>
        <begin position="66"/>
        <end position="76"/>
    </location>
</feature>
<keyword evidence="2" id="KW-0812">Transmembrane</keyword>
<feature type="compositionally biased region" description="Polar residues" evidence="1">
    <location>
        <begin position="78"/>
        <end position="89"/>
    </location>
</feature>
<keyword evidence="2" id="KW-1133">Transmembrane helix</keyword>
<evidence type="ECO:0000256" key="2">
    <source>
        <dbReference type="SAM" id="Phobius"/>
    </source>
</evidence>
<name>A0ABT0YDZ4_9ACTN</name>
<protein>
    <recommendedName>
        <fullName evidence="5">Lipoprotein</fullName>
    </recommendedName>
</protein>
<feature type="region of interest" description="Disordered" evidence="1">
    <location>
        <begin position="66"/>
        <end position="89"/>
    </location>
</feature>
<dbReference type="Proteomes" id="UP001523216">
    <property type="component" value="Unassembled WGS sequence"/>
</dbReference>
<gene>
    <name evidence="3" type="ORF">LXN57_42730</name>
</gene>
<feature type="transmembrane region" description="Helical" evidence="2">
    <location>
        <begin position="40"/>
        <end position="63"/>
    </location>
</feature>
<keyword evidence="2" id="KW-0472">Membrane</keyword>
<keyword evidence="4" id="KW-1185">Reference proteome</keyword>
<evidence type="ECO:0008006" key="5">
    <source>
        <dbReference type="Google" id="ProtNLM"/>
    </source>
</evidence>
<organism evidence="3 4">
    <name type="scientific">Paractinoplanes hotanensis</name>
    <dbReference type="NCBI Taxonomy" id="2906497"/>
    <lineage>
        <taxon>Bacteria</taxon>
        <taxon>Bacillati</taxon>
        <taxon>Actinomycetota</taxon>
        <taxon>Actinomycetes</taxon>
        <taxon>Micromonosporales</taxon>
        <taxon>Micromonosporaceae</taxon>
        <taxon>Paractinoplanes</taxon>
    </lineage>
</organism>
<dbReference type="RefSeq" id="WP_251804022.1">
    <property type="nucleotide sequence ID" value="NZ_JAMQOL010000074.1"/>
</dbReference>
<proteinExistence type="predicted"/>
<accession>A0ABT0YDZ4</accession>
<evidence type="ECO:0000256" key="1">
    <source>
        <dbReference type="SAM" id="MobiDB-lite"/>
    </source>
</evidence>
<evidence type="ECO:0000313" key="3">
    <source>
        <dbReference type="EMBL" id="MCM4084269.1"/>
    </source>
</evidence>
<reference evidence="3 4" key="1">
    <citation type="submission" date="2022-06" db="EMBL/GenBank/DDBJ databases">
        <title>Actinoplanes abujensis sp. nov., isolated from Nigerian arid soil.</title>
        <authorList>
            <person name="Ding P."/>
        </authorList>
    </citation>
    <scope>NUCLEOTIDE SEQUENCE [LARGE SCALE GENOMIC DNA]</scope>
    <source>
        <strain evidence="4">TRM88002</strain>
    </source>
</reference>
<evidence type="ECO:0000313" key="4">
    <source>
        <dbReference type="Proteomes" id="UP001523216"/>
    </source>
</evidence>
<sequence>MNEMKMLLDSAVAIEDGPVDPAADLVRGRRRLHKRLRTRAWACAAGLAVVAAATGAVVTNGLADPAAPRAATAPPASLTHSATTGTSPRTQLPAIELVAYTGKQVPGYTVKSVPEGWEIQGGSNTVLTLAPQGFKNQDVNDWVGKIVIMLESKEAAGDDRPITEEDLKAWGMEGSDLAQTTAKVTVNGKDGSISRPVNADRTSTVSVSFPDTKGHHVVAQGPASLGWTDAQWVEFAEGVTVLRNAEQGAG</sequence>
<comment type="caution">
    <text evidence="3">The sequence shown here is derived from an EMBL/GenBank/DDBJ whole genome shotgun (WGS) entry which is preliminary data.</text>
</comment>